<dbReference type="WBParaSite" id="OFLC_0000953701-mRNA-1">
    <property type="protein sequence ID" value="OFLC_0000953701-mRNA-1"/>
    <property type="gene ID" value="OFLC_0000953701"/>
</dbReference>
<reference evidence="4" key="1">
    <citation type="submission" date="2016-06" db="UniProtKB">
        <authorList>
            <consortium name="WormBaseParasite"/>
        </authorList>
    </citation>
    <scope>IDENTIFICATION</scope>
</reference>
<evidence type="ECO:0000313" key="4">
    <source>
        <dbReference type="WBParaSite" id="OFLC_0000953701-mRNA-1"/>
    </source>
</evidence>
<evidence type="ECO:0000313" key="2">
    <source>
        <dbReference type="EMBL" id="VDO61274.1"/>
    </source>
</evidence>
<keyword evidence="1" id="KW-1133">Transmembrane helix</keyword>
<name>A0A183HPX6_9BILA</name>
<keyword evidence="1" id="KW-0812">Transmembrane</keyword>
<organism evidence="4">
    <name type="scientific">Onchocerca flexuosa</name>
    <dbReference type="NCBI Taxonomy" id="387005"/>
    <lineage>
        <taxon>Eukaryota</taxon>
        <taxon>Metazoa</taxon>
        <taxon>Ecdysozoa</taxon>
        <taxon>Nematoda</taxon>
        <taxon>Chromadorea</taxon>
        <taxon>Rhabditida</taxon>
        <taxon>Spirurina</taxon>
        <taxon>Spiruromorpha</taxon>
        <taxon>Filarioidea</taxon>
        <taxon>Onchocercidae</taxon>
        <taxon>Onchocerca</taxon>
    </lineage>
</organism>
<sequence>MGKSAKKKAANCAKEERKREVVEEKSNLWTKCWIFTVALIGSCCSYLTLIY</sequence>
<accession>A0A183HPX6</accession>
<dbReference type="Proteomes" id="UP000267606">
    <property type="component" value="Unassembled WGS sequence"/>
</dbReference>
<keyword evidence="1" id="KW-0472">Membrane</keyword>
<evidence type="ECO:0000313" key="3">
    <source>
        <dbReference type="Proteomes" id="UP000267606"/>
    </source>
</evidence>
<reference evidence="2 3" key="2">
    <citation type="submission" date="2018-11" db="EMBL/GenBank/DDBJ databases">
        <authorList>
            <consortium name="Pathogen Informatics"/>
        </authorList>
    </citation>
    <scope>NUCLEOTIDE SEQUENCE [LARGE SCALE GENOMIC DNA]</scope>
</reference>
<proteinExistence type="predicted"/>
<evidence type="ECO:0000256" key="1">
    <source>
        <dbReference type="SAM" id="Phobius"/>
    </source>
</evidence>
<dbReference type="EMBL" id="UZAJ01011791">
    <property type="protein sequence ID" value="VDO61274.1"/>
    <property type="molecule type" value="Genomic_DNA"/>
</dbReference>
<gene>
    <name evidence="2" type="ORF">OFLC_LOCUS9537</name>
</gene>
<protein>
    <submittedName>
        <fullName evidence="4">TMhelix containing protein</fullName>
    </submittedName>
</protein>
<dbReference type="AlphaFoldDB" id="A0A183HPX6"/>
<feature type="transmembrane region" description="Helical" evidence="1">
    <location>
        <begin position="28"/>
        <end position="49"/>
    </location>
</feature>
<keyword evidence="3" id="KW-1185">Reference proteome</keyword>